<dbReference type="AlphaFoldDB" id="A0A803TZG9"/>
<dbReference type="Ensembl" id="ENSACAT00000053039.1">
    <property type="protein sequence ID" value="ENSACAP00000040609.1"/>
    <property type="gene ID" value="ENSACAG00000041056.1"/>
</dbReference>
<dbReference type="InterPro" id="IPR001254">
    <property type="entry name" value="Trypsin_dom"/>
</dbReference>
<feature type="transmembrane region" description="Helical" evidence="2">
    <location>
        <begin position="146"/>
        <end position="165"/>
    </location>
</feature>
<protein>
    <recommendedName>
        <fullName evidence="3">Peptidase S1 domain-containing protein</fullName>
    </recommendedName>
</protein>
<reference evidence="4" key="2">
    <citation type="submission" date="2025-08" db="UniProtKB">
        <authorList>
            <consortium name="Ensembl"/>
        </authorList>
    </citation>
    <scope>IDENTIFICATION</scope>
</reference>
<dbReference type="Proteomes" id="UP000001646">
    <property type="component" value="Chromosome 4"/>
</dbReference>
<keyword evidence="5" id="KW-1185">Reference proteome</keyword>
<dbReference type="GO" id="GO:0004252">
    <property type="term" value="F:serine-type endopeptidase activity"/>
    <property type="evidence" value="ECO:0007669"/>
    <property type="project" value="InterPro"/>
</dbReference>
<dbReference type="InterPro" id="IPR043504">
    <property type="entry name" value="Peptidase_S1_PA_chymotrypsin"/>
</dbReference>
<keyword evidence="2" id="KW-0472">Membrane</keyword>
<keyword evidence="1" id="KW-1015">Disulfide bond</keyword>
<dbReference type="GeneTree" id="ENSGT00940000156020"/>
<sequence>MWQDCWVATWEPKIIPDSNEKQPAMMMEKIDVTLIGSETCAQKIPDLTENVLCTSSEKDTDGECKDESGNPLVCTYGSNFKWFVVGIASRGEGCEENGSPSVYTNIFKYLDWIEKATATEGKPFIPEGVDDLAIRTEIAVRNSAPAPRFITALSIITPVLILIVFNL</sequence>
<name>A0A803TZG9_ANOCA</name>
<evidence type="ECO:0000313" key="4">
    <source>
        <dbReference type="Ensembl" id="ENSACAP00000040609.1"/>
    </source>
</evidence>
<feature type="domain" description="Peptidase S1" evidence="3">
    <location>
        <begin position="1"/>
        <end position="118"/>
    </location>
</feature>
<reference evidence="4" key="3">
    <citation type="submission" date="2025-09" db="UniProtKB">
        <authorList>
            <consortium name="Ensembl"/>
        </authorList>
    </citation>
    <scope>IDENTIFICATION</scope>
</reference>
<reference evidence="4 5" key="1">
    <citation type="submission" date="2009-12" db="EMBL/GenBank/DDBJ databases">
        <title>The Genome Sequence of Anolis carolinensis (Green Anole Lizard).</title>
        <authorList>
            <consortium name="The Genome Sequencing Platform"/>
            <person name="Di Palma F."/>
            <person name="Alfoldi J."/>
            <person name="Heiman D."/>
            <person name="Young S."/>
            <person name="Grabherr M."/>
            <person name="Johnson J."/>
            <person name="Lander E.S."/>
            <person name="Lindblad-Toh K."/>
        </authorList>
    </citation>
    <scope>NUCLEOTIDE SEQUENCE [LARGE SCALE GENOMIC DNA]</scope>
    <source>
        <strain evidence="4 5">JBL SC #1</strain>
    </source>
</reference>
<dbReference type="GO" id="GO:0006508">
    <property type="term" value="P:proteolysis"/>
    <property type="evidence" value="ECO:0007669"/>
    <property type="project" value="InterPro"/>
</dbReference>
<dbReference type="SUPFAM" id="SSF50494">
    <property type="entry name" value="Trypsin-like serine proteases"/>
    <property type="match status" value="1"/>
</dbReference>
<dbReference type="PANTHER" id="PTHR24253:SF8">
    <property type="entry name" value="SERINE PROTEASE 52"/>
    <property type="match status" value="1"/>
</dbReference>
<evidence type="ECO:0000256" key="2">
    <source>
        <dbReference type="SAM" id="Phobius"/>
    </source>
</evidence>
<evidence type="ECO:0000259" key="3">
    <source>
        <dbReference type="PROSITE" id="PS50240"/>
    </source>
</evidence>
<accession>A0A803TZG9</accession>
<evidence type="ECO:0000256" key="1">
    <source>
        <dbReference type="ARBA" id="ARBA00023157"/>
    </source>
</evidence>
<evidence type="ECO:0000313" key="5">
    <source>
        <dbReference type="Proteomes" id="UP000001646"/>
    </source>
</evidence>
<dbReference type="PANTHER" id="PTHR24253">
    <property type="entry name" value="TRANSMEMBRANE PROTEASE SERINE"/>
    <property type="match status" value="1"/>
</dbReference>
<dbReference type="InterPro" id="IPR009003">
    <property type="entry name" value="Peptidase_S1_PA"/>
</dbReference>
<keyword evidence="2" id="KW-0812">Transmembrane</keyword>
<proteinExistence type="predicted"/>
<dbReference type="InParanoid" id="A0A803TZG9"/>
<organism evidence="4 5">
    <name type="scientific">Anolis carolinensis</name>
    <name type="common">Green anole</name>
    <name type="synonym">American chameleon</name>
    <dbReference type="NCBI Taxonomy" id="28377"/>
    <lineage>
        <taxon>Eukaryota</taxon>
        <taxon>Metazoa</taxon>
        <taxon>Chordata</taxon>
        <taxon>Craniata</taxon>
        <taxon>Vertebrata</taxon>
        <taxon>Euteleostomi</taxon>
        <taxon>Lepidosauria</taxon>
        <taxon>Squamata</taxon>
        <taxon>Bifurcata</taxon>
        <taxon>Unidentata</taxon>
        <taxon>Episquamata</taxon>
        <taxon>Toxicofera</taxon>
        <taxon>Iguania</taxon>
        <taxon>Dactyloidae</taxon>
        <taxon>Anolis</taxon>
    </lineage>
</organism>
<dbReference type="PROSITE" id="PS50240">
    <property type="entry name" value="TRYPSIN_DOM"/>
    <property type="match status" value="1"/>
</dbReference>
<keyword evidence="2" id="KW-1133">Transmembrane helix</keyword>
<dbReference type="Pfam" id="PF00089">
    <property type="entry name" value="Trypsin"/>
    <property type="match status" value="1"/>
</dbReference>
<dbReference type="Gene3D" id="2.40.10.10">
    <property type="entry name" value="Trypsin-like serine proteases"/>
    <property type="match status" value="1"/>
</dbReference>